<comment type="caution">
    <text evidence="2">The sequence shown here is derived from an EMBL/GenBank/DDBJ whole genome shotgun (WGS) entry which is preliminary data.</text>
</comment>
<sequence>MRILIVLLSAVASAVTAASAADSAGYKTFTTTTDDDLSINDSPFTLPSNGSYLWLSGMYEALQTMQDTWFQLWVGTWPTSIDWTAAVLCTYVTSALESLSLAETVLPSIATGLENQIEKYYDQTTAFYFGENTFALRNEANDDALWVVLNWLTSVRFTTAHSLTFQLHSGGQPWHGVQYIPAFAHRARIFYEIAAKGWNTTLCGGGMIWNNNMTPYKNAVTNELFISASMDMYLFFPGDNNSSPYSTKPRTTNTKPALLTDPYNQTYLNNAVQGYNWLNTSNMTNTQGLYVDGFHIRGWNGTNSTGTRKCDERNEMVYTYNQGVLLSGLRHLWEATNNVQYLLDAHAQVRRVIAATNWVGPGYPVNTTWAGLGRAGILEDFCDANATCNQDAQTFKGIYFTHLSRLCQPLPPWPRRPGITFGASRVLSALHLNSCRGYGDWVRHNAVAANSTRDAQGRFGMWWAAGLFNASDISIAAVPLPSGAIDYRNLNPPKKRGYGETRVPPYPLGSQWPYMPETDEADDEEVVVRDANDRGRGRTVETQGGGVAVMRAAWEITRLG</sequence>
<evidence type="ECO:0000256" key="1">
    <source>
        <dbReference type="SAM" id="SignalP"/>
    </source>
</evidence>
<reference evidence="2" key="1">
    <citation type="journal article" date="2020" name="Stud. Mycol.">
        <title>101 Dothideomycetes genomes: a test case for predicting lifestyles and emergence of pathogens.</title>
        <authorList>
            <person name="Haridas S."/>
            <person name="Albert R."/>
            <person name="Binder M."/>
            <person name="Bloem J."/>
            <person name="Labutti K."/>
            <person name="Salamov A."/>
            <person name="Andreopoulos B."/>
            <person name="Baker S."/>
            <person name="Barry K."/>
            <person name="Bills G."/>
            <person name="Bluhm B."/>
            <person name="Cannon C."/>
            <person name="Castanera R."/>
            <person name="Culley D."/>
            <person name="Daum C."/>
            <person name="Ezra D."/>
            <person name="Gonzalez J."/>
            <person name="Henrissat B."/>
            <person name="Kuo A."/>
            <person name="Liang C."/>
            <person name="Lipzen A."/>
            <person name="Lutzoni F."/>
            <person name="Magnuson J."/>
            <person name="Mondo S."/>
            <person name="Nolan M."/>
            <person name="Ohm R."/>
            <person name="Pangilinan J."/>
            <person name="Park H.-J."/>
            <person name="Ramirez L."/>
            <person name="Alfaro M."/>
            <person name="Sun H."/>
            <person name="Tritt A."/>
            <person name="Yoshinaga Y."/>
            <person name="Zwiers L.-H."/>
            <person name="Turgeon B."/>
            <person name="Goodwin S."/>
            <person name="Spatafora J."/>
            <person name="Crous P."/>
            <person name="Grigoriev I."/>
        </authorList>
    </citation>
    <scope>NUCLEOTIDE SEQUENCE</scope>
    <source>
        <strain evidence="2">CBS 260.36</strain>
    </source>
</reference>
<dbReference type="InterPro" id="IPR005198">
    <property type="entry name" value="Glyco_hydro_76"/>
</dbReference>
<dbReference type="InterPro" id="IPR008928">
    <property type="entry name" value="6-hairpin_glycosidase_sf"/>
</dbReference>
<dbReference type="AlphaFoldDB" id="A0A9P4JD00"/>
<accession>A0A9P4JD00</accession>
<dbReference type="InterPro" id="IPR053169">
    <property type="entry name" value="MUG_Protein"/>
</dbReference>
<dbReference type="EMBL" id="ML996081">
    <property type="protein sequence ID" value="KAF2157390.1"/>
    <property type="molecule type" value="Genomic_DNA"/>
</dbReference>
<feature type="signal peptide" evidence="1">
    <location>
        <begin position="1"/>
        <end position="20"/>
    </location>
</feature>
<dbReference type="SUPFAM" id="SSF48208">
    <property type="entry name" value="Six-hairpin glycosidases"/>
    <property type="match status" value="1"/>
</dbReference>
<dbReference type="Pfam" id="PF03663">
    <property type="entry name" value="Glyco_hydro_76"/>
    <property type="match status" value="1"/>
</dbReference>
<dbReference type="PANTHER" id="PTHR47791">
    <property type="entry name" value="MEIOTICALLY UP-REGULATED GENE 191 PROTEIN"/>
    <property type="match status" value="1"/>
</dbReference>
<keyword evidence="1" id="KW-0732">Signal</keyword>
<keyword evidence="2" id="KW-0378">Hydrolase</keyword>
<dbReference type="GO" id="GO:0016787">
    <property type="term" value="F:hydrolase activity"/>
    <property type="evidence" value="ECO:0007669"/>
    <property type="project" value="UniProtKB-KW"/>
</dbReference>
<evidence type="ECO:0000313" key="2">
    <source>
        <dbReference type="EMBL" id="KAF2157390.1"/>
    </source>
</evidence>
<gene>
    <name evidence="2" type="ORF">K461DRAFT_16538</name>
</gene>
<name>A0A9P4JD00_9PEZI</name>
<organism evidence="2 3">
    <name type="scientific">Myriangium duriaei CBS 260.36</name>
    <dbReference type="NCBI Taxonomy" id="1168546"/>
    <lineage>
        <taxon>Eukaryota</taxon>
        <taxon>Fungi</taxon>
        <taxon>Dikarya</taxon>
        <taxon>Ascomycota</taxon>
        <taxon>Pezizomycotina</taxon>
        <taxon>Dothideomycetes</taxon>
        <taxon>Dothideomycetidae</taxon>
        <taxon>Myriangiales</taxon>
        <taxon>Myriangiaceae</taxon>
        <taxon>Myriangium</taxon>
    </lineage>
</organism>
<evidence type="ECO:0000313" key="3">
    <source>
        <dbReference type="Proteomes" id="UP000799439"/>
    </source>
</evidence>
<proteinExistence type="predicted"/>
<dbReference type="Proteomes" id="UP000799439">
    <property type="component" value="Unassembled WGS sequence"/>
</dbReference>
<dbReference type="Gene3D" id="1.50.10.20">
    <property type="match status" value="1"/>
</dbReference>
<dbReference type="PANTHER" id="PTHR47791:SF2">
    <property type="entry name" value="ENDO MANNANASE, GH76 FAMILY (EUROFUNG)"/>
    <property type="match status" value="1"/>
</dbReference>
<dbReference type="GO" id="GO:0005975">
    <property type="term" value="P:carbohydrate metabolic process"/>
    <property type="evidence" value="ECO:0007669"/>
    <property type="project" value="InterPro"/>
</dbReference>
<protein>
    <submittedName>
        <fullName evidence="2">Glycoside hydrolase family 76 protein</fullName>
    </submittedName>
</protein>
<keyword evidence="3" id="KW-1185">Reference proteome</keyword>
<feature type="chain" id="PRO_5040512214" evidence="1">
    <location>
        <begin position="21"/>
        <end position="560"/>
    </location>
</feature>
<dbReference type="OrthoDB" id="4104179at2759"/>